<gene>
    <name evidence="5" type="ORF">SAMN05660236_2470</name>
</gene>
<dbReference type="InterPro" id="IPR029044">
    <property type="entry name" value="Nucleotide-diphossugar_trans"/>
</dbReference>
<dbReference type="STRING" id="688867.SAMN05660236_2470"/>
<feature type="domain" description="Glycosyltransferase 2-like" evidence="4">
    <location>
        <begin position="107"/>
        <end position="277"/>
    </location>
</feature>
<evidence type="ECO:0000256" key="3">
    <source>
        <dbReference type="ARBA" id="ARBA00022679"/>
    </source>
</evidence>
<dbReference type="EMBL" id="FUZU01000001">
    <property type="protein sequence ID" value="SKC65875.1"/>
    <property type="molecule type" value="Genomic_DNA"/>
</dbReference>
<organism evidence="5 6">
    <name type="scientific">Ohtaekwangia koreensis</name>
    <dbReference type="NCBI Taxonomy" id="688867"/>
    <lineage>
        <taxon>Bacteria</taxon>
        <taxon>Pseudomonadati</taxon>
        <taxon>Bacteroidota</taxon>
        <taxon>Cytophagia</taxon>
        <taxon>Cytophagales</taxon>
        <taxon>Fulvivirgaceae</taxon>
        <taxon>Ohtaekwangia</taxon>
    </lineage>
</organism>
<keyword evidence="2" id="KW-0328">Glycosyltransferase</keyword>
<evidence type="ECO:0000259" key="4">
    <source>
        <dbReference type="Pfam" id="PF00535"/>
    </source>
</evidence>
<evidence type="ECO:0000256" key="1">
    <source>
        <dbReference type="ARBA" id="ARBA00006739"/>
    </source>
</evidence>
<proteinExistence type="inferred from homology"/>
<evidence type="ECO:0000256" key="2">
    <source>
        <dbReference type="ARBA" id="ARBA00022676"/>
    </source>
</evidence>
<keyword evidence="6" id="KW-1185">Reference proteome</keyword>
<dbReference type="Gene3D" id="3.90.550.10">
    <property type="entry name" value="Spore Coat Polysaccharide Biosynthesis Protein SpsA, Chain A"/>
    <property type="match status" value="1"/>
</dbReference>
<dbReference type="RefSeq" id="WP_079686922.1">
    <property type="nucleotide sequence ID" value="NZ_FUZU01000001.1"/>
</dbReference>
<dbReference type="AlphaFoldDB" id="A0A1T5KQX5"/>
<sequence>MNSYVPYQCIHLNLAIASAWQVPSFDVQGRYIVLWWNQTPIGHLFLKPSEELSHAIVEQKVIHAASWALEHYSKKSAVTVKTQSDVERIFVQAFSTQPDLPNTCDVSVVICTKDRAASLQKCLDSLMNLQCKPAEIIVVDNASADDGTRKTVNTFSGVRYLREDRLGLDIARNTGARAATQSIILYTDDDTAIHPLWVYHAYRTFEDENVAAMTGLVLAAELRTEAQWIFERFWPFNRGFIDKRYDSDFFASSLPKGPPVWTIGAGANMAFRKSIFDVVGYFDERLDVGAAGCNGDSEMWYRILAAGYSVHYNPRAVVSHYHRTAISDLKHQIFYYMRGFTAAILFQYKQFKHSGNLKHLLWEIPKYYGWLLLRGFPFYKGRYKTIFVEMKGLFSGLLFYLQNKNTSSNSGMTGSSQQTRK</sequence>
<comment type="similarity">
    <text evidence="1">Belongs to the glycosyltransferase 2 family.</text>
</comment>
<name>A0A1T5KQX5_9BACT</name>
<dbReference type="GO" id="GO:0016757">
    <property type="term" value="F:glycosyltransferase activity"/>
    <property type="evidence" value="ECO:0007669"/>
    <property type="project" value="UniProtKB-KW"/>
</dbReference>
<protein>
    <submittedName>
        <fullName evidence="5">Glycosyltransferase, GT2 family</fullName>
    </submittedName>
</protein>
<dbReference type="SUPFAM" id="SSF53448">
    <property type="entry name" value="Nucleotide-diphospho-sugar transferases"/>
    <property type="match status" value="1"/>
</dbReference>
<dbReference type="PANTHER" id="PTHR43179">
    <property type="entry name" value="RHAMNOSYLTRANSFERASE WBBL"/>
    <property type="match status" value="1"/>
</dbReference>
<dbReference type="Pfam" id="PF00535">
    <property type="entry name" value="Glycos_transf_2"/>
    <property type="match status" value="1"/>
</dbReference>
<accession>A0A1T5KQX5</accession>
<reference evidence="5 6" key="1">
    <citation type="submission" date="2017-02" db="EMBL/GenBank/DDBJ databases">
        <authorList>
            <person name="Peterson S.W."/>
        </authorList>
    </citation>
    <scope>NUCLEOTIDE SEQUENCE [LARGE SCALE GENOMIC DNA]</scope>
    <source>
        <strain evidence="5 6">DSM 25262</strain>
    </source>
</reference>
<evidence type="ECO:0000313" key="6">
    <source>
        <dbReference type="Proteomes" id="UP000190961"/>
    </source>
</evidence>
<dbReference type="InterPro" id="IPR001173">
    <property type="entry name" value="Glyco_trans_2-like"/>
</dbReference>
<keyword evidence="3 5" id="KW-0808">Transferase</keyword>
<evidence type="ECO:0000313" key="5">
    <source>
        <dbReference type="EMBL" id="SKC65875.1"/>
    </source>
</evidence>
<dbReference type="OrthoDB" id="6638511at2"/>
<dbReference type="PANTHER" id="PTHR43179:SF12">
    <property type="entry name" value="GALACTOFURANOSYLTRANSFERASE GLFT2"/>
    <property type="match status" value="1"/>
</dbReference>
<dbReference type="Proteomes" id="UP000190961">
    <property type="component" value="Unassembled WGS sequence"/>
</dbReference>